<dbReference type="EMBL" id="CABVIE010000011">
    <property type="protein sequence ID" value="VVP15898.1"/>
    <property type="molecule type" value="Genomic_DNA"/>
</dbReference>
<evidence type="ECO:0000313" key="2">
    <source>
        <dbReference type="Proteomes" id="UP000325723"/>
    </source>
</evidence>
<name>A0A8H2NTM0_PSEFL</name>
<dbReference type="Proteomes" id="UP000325723">
    <property type="component" value="Unassembled WGS sequence"/>
</dbReference>
<dbReference type="AlphaFoldDB" id="A0A8H2NTM0"/>
<reference evidence="1 2" key="1">
    <citation type="submission" date="2019-09" db="EMBL/GenBank/DDBJ databases">
        <authorList>
            <person name="Chandra G."/>
            <person name="Truman W A."/>
        </authorList>
    </citation>
    <scope>NUCLEOTIDE SEQUENCE [LARGE SCALE GENOMIC DNA]</scope>
    <source>
        <strain evidence="1">PS900</strain>
    </source>
</reference>
<accession>A0A8H2NTM0</accession>
<protein>
    <submittedName>
        <fullName evidence="1">Uncharacterized protein</fullName>
    </submittedName>
</protein>
<comment type="caution">
    <text evidence="1">The sequence shown here is derived from an EMBL/GenBank/DDBJ whole genome shotgun (WGS) entry which is preliminary data.</text>
</comment>
<proteinExistence type="predicted"/>
<evidence type="ECO:0000313" key="1">
    <source>
        <dbReference type="EMBL" id="VVP15898.1"/>
    </source>
</evidence>
<gene>
    <name evidence="1" type="ORF">PS900_03591</name>
</gene>
<sequence>MPEGDGSTVKAIRMLTIEFPLVEAQSVVMFPESLGGLHEQLVLWGSELADRLSKTIFDAIPKGIKPPSGKGEALLILVWVPRLRNGIADRPNVMGYVVGASLYELATAFDILGPKDPQGLQFRFEPLDGQVGLEWQKNVAYAGGNLFIDERRKRA</sequence>
<organism evidence="1 2">
    <name type="scientific">Pseudomonas fluorescens</name>
    <dbReference type="NCBI Taxonomy" id="294"/>
    <lineage>
        <taxon>Bacteria</taxon>
        <taxon>Pseudomonadati</taxon>
        <taxon>Pseudomonadota</taxon>
        <taxon>Gammaproteobacteria</taxon>
        <taxon>Pseudomonadales</taxon>
        <taxon>Pseudomonadaceae</taxon>
        <taxon>Pseudomonas</taxon>
    </lineage>
</organism>